<evidence type="ECO:0000256" key="3">
    <source>
        <dbReference type="ARBA" id="ARBA00022679"/>
    </source>
</evidence>
<evidence type="ECO:0000256" key="2">
    <source>
        <dbReference type="ARBA" id="ARBA00012386"/>
    </source>
</evidence>
<evidence type="ECO:0000256" key="1">
    <source>
        <dbReference type="ARBA" id="ARBA00004173"/>
    </source>
</evidence>
<evidence type="ECO:0000256" key="5">
    <source>
        <dbReference type="ARBA" id="ARBA00022694"/>
    </source>
</evidence>
<dbReference type="InterPro" id="IPR017703">
    <property type="entry name" value="YgfZ/GCV_T_CS"/>
</dbReference>
<dbReference type="GO" id="GO:0005759">
    <property type="term" value="C:mitochondrial matrix"/>
    <property type="evidence" value="ECO:0007669"/>
    <property type="project" value="TreeGrafter"/>
</dbReference>
<keyword evidence="5" id="KW-0819">tRNA processing</keyword>
<dbReference type="PANTHER" id="PTHR22602">
    <property type="entry name" value="TRANSFERASE CAF17, MITOCHONDRIAL-RELATED"/>
    <property type="match status" value="1"/>
</dbReference>
<dbReference type="EC" id="2.5.1.25" evidence="2"/>
<evidence type="ECO:0000313" key="12">
    <source>
        <dbReference type="Proteomes" id="UP001222027"/>
    </source>
</evidence>
<dbReference type="PANTHER" id="PTHR22602:SF0">
    <property type="entry name" value="TRANSFERASE CAF17, MITOCHONDRIAL-RELATED"/>
    <property type="match status" value="1"/>
</dbReference>
<gene>
    <name evidence="11" type="ORF">OPV22_022089</name>
</gene>
<evidence type="ECO:0000313" key="11">
    <source>
        <dbReference type="EMBL" id="KAJ8478362.1"/>
    </source>
</evidence>
<evidence type="ECO:0000256" key="4">
    <source>
        <dbReference type="ARBA" id="ARBA00022691"/>
    </source>
</evidence>
<dbReference type="Pfam" id="PF25455">
    <property type="entry name" value="Beta-barrel_CAF17_C"/>
    <property type="match status" value="1"/>
</dbReference>
<feature type="domain" description="CAF17 C-terminal" evidence="10">
    <location>
        <begin position="245"/>
        <end position="300"/>
    </location>
</feature>
<dbReference type="GO" id="GO:0016226">
    <property type="term" value="P:iron-sulfur cluster assembly"/>
    <property type="evidence" value="ECO:0007669"/>
    <property type="project" value="TreeGrafter"/>
</dbReference>
<dbReference type="Proteomes" id="UP001222027">
    <property type="component" value="Unassembled WGS sequence"/>
</dbReference>
<accession>A0AAV8QIR3</accession>
<dbReference type="InterPro" id="IPR045179">
    <property type="entry name" value="YgfZ/GcvT"/>
</dbReference>
<evidence type="ECO:0000259" key="10">
    <source>
        <dbReference type="Pfam" id="PF25455"/>
    </source>
</evidence>
<evidence type="ECO:0000259" key="9">
    <source>
        <dbReference type="Pfam" id="PF03942"/>
    </source>
</evidence>
<dbReference type="InterPro" id="IPR057460">
    <property type="entry name" value="CAF17_C"/>
</dbReference>
<proteinExistence type="predicted"/>
<dbReference type="NCBIfam" id="TIGR03317">
    <property type="entry name" value="ygfZ_signature"/>
    <property type="match status" value="1"/>
</dbReference>
<dbReference type="GO" id="GO:0008033">
    <property type="term" value="P:tRNA processing"/>
    <property type="evidence" value="ECO:0007669"/>
    <property type="project" value="UniProtKB-KW"/>
</dbReference>
<reference evidence="11 12" key="1">
    <citation type="submission" date="2022-12" db="EMBL/GenBank/DDBJ databases">
        <title>Chromosome-scale assembly of the Ensete ventricosum genome.</title>
        <authorList>
            <person name="Dussert Y."/>
            <person name="Stocks J."/>
            <person name="Wendawek A."/>
            <person name="Woldeyes F."/>
            <person name="Nichols R.A."/>
            <person name="Borrell J.S."/>
        </authorList>
    </citation>
    <scope>NUCLEOTIDE SEQUENCE [LARGE SCALE GENOMIC DNA]</scope>
    <source>
        <strain evidence="12">cv. Maze</strain>
        <tissue evidence="11">Seeds</tissue>
    </source>
</reference>
<dbReference type="GO" id="GO:0016432">
    <property type="term" value="F:tRNA-uridine aminocarboxypropyltransferase activity"/>
    <property type="evidence" value="ECO:0007669"/>
    <property type="project" value="UniProtKB-EC"/>
</dbReference>
<dbReference type="EMBL" id="JAQQAF010000006">
    <property type="protein sequence ID" value="KAJ8478362.1"/>
    <property type="molecule type" value="Genomic_DNA"/>
</dbReference>
<keyword evidence="3" id="KW-0808">Transferase</keyword>
<dbReference type="Pfam" id="PF03942">
    <property type="entry name" value="DTW"/>
    <property type="match status" value="1"/>
</dbReference>
<dbReference type="AlphaFoldDB" id="A0AAV8QIR3"/>
<comment type="caution">
    <text evidence="11">The sequence shown here is derived from an EMBL/GenBank/DDBJ whole genome shotgun (WGS) entry which is preliminary data.</text>
</comment>
<keyword evidence="7" id="KW-0496">Mitochondrion</keyword>
<evidence type="ECO:0000256" key="8">
    <source>
        <dbReference type="ARBA" id="ARBA00048718"/>
    </source>
</evidence>
<name>A0AAV8QIR3_ENSVE</name>
<keyword evidence="6" id="KW-0809">Transit peptide</keyword>
<comment type="catalytic activity">
    <reaction evidence="8">
        <text>a uridine in tRNA + S-adenosyl-L-methionine = a 3-[(3S)-3-amino-3-carboxypropyl]uridine in tRNA + S-methyl-5'-thioadenosine + H(+)</text>
        <dbReference type="Rhea" id="RHEA:62432"/>
        <dbReference type="Rhea" id="RHEA-COMP:13339"/>
        <dbReference type="Rhea" id="RHEA-COMP:16092"/>
        <dbReference type="ChEBI" id="CHEBI:15378"/>
        <dbReference type="ChEBI" id="CHEBI:17509"/>
        <dbReference type="ChEBI" id="CHEBI:59789"/>
        <dbReference type="ChEBI" id="CHEBI:65315"/>
        <dbReference type="ChEBI" id="CHEBI:82930"/>
        <dbReference type="EC" id="2.5.1.25"/>
    </reaction>
</comment>
<keyword evidence="4" id="KW-0949">S-adenosyl-L-methionine</keyword>
<dbReference type="SUPFAM" id="SSF103025">
    <property type="entry name" value="Folate-binding domain"/>
    <property type="match status" value="2"/>
</dbReference>
<dbReference type="InterPro" id="IPR005636">
    <property type="entry name" value="DTW"/>
</dbReference>
<comment type="subcellular location">
    <subcellularLocation>
        <location evidence="1">Mitochondrion</location>
    </subcellularLocation>
</comment>
<feature type="domain" description="DTW" evidence="9">
    <location>
        <begin position="87"/>
        <end position="209"/>
    </location>
</feature>
<organism evidence="11 12">
    <name type="scientific">Ensete ventricosum</name>
    <name type="common">Abyssinian banana</name>
    <name type="synonym">Musa ensete</name>
    <dbReference type="NCBI Taxonomy" id="4639"/>
    <lineage>
        <taxon>Eukaryota</taxon>
        <taxon>Viridiplantae</taxon>
        <taxon>Streptophyta</taxon>
        <taxon>Embryophyta</taxon>
        <taxon>Tracheophyta</taxon>
        <taxon>Spermatophyta</taxon>
        <taxon>Magnoliopsida</taxon>
        <taxon>Liliopsida</taxon>
        <taxon>Zingiberales</taxon>
        <taxon>Musaceae</taxon>
        <taxon>Ensete</taxon>
    </lineage>
</organism>
<sequence length="392" mass="43573">MVLLFMCYRYCLRSKVEIDNVDKEFSCWQWFGSNLSSNAASAEEPEIASVGWAGGVVYAGVAAAQGNDLSWQWFKDPRLNCLGFRGIFPSNATPPLVEADKEASEWHYLQWRLQKGVPEGSAEIPKAFDLGEKPLNFVLIDGTWSNSSAMHRRLKERWALTWGEEHLPCISLSTLGASVMHKLRPQPSWDRTCTVAAAAGILWELHREAVPLEYNLVGLNAISFDKGCYVGQELVARTHHRGVIRKRLLPLKFVNDNGEDIQQAVSPNSDIVNCASDKKVGTVTTALGSCGLGLVRVEEVLLSLLRKLPRLSLVNKWGRIHAVFKYGVVQFGVATSDARGLGSTLSLVWKLVDVHVLWSNLLLQCEIRKEKAPIQAHQSCCSSVLVFDLDDE</sequence>
<protein>
    <recommendedName>
        <fullName evidence="2">tRNA-uridine aminocarboxypropyltransferase</fullName>
        <ecNumber evidence="2">2.5.1.25</ecNumber>
    </recommendedName>
</protein>
<evidence type="ECO:0000256" key="7">
    <source>
        <dbReference type="ARBA" id="ARBA00023128"/>
    </source>
</evidence>
<dbReference type="Gene3D" id="2.40.30.160">
    <property type="match status" value="1"/>
</dbReference>
<evidence type="ECO:0000256" key="6">
    <source>
        <dbReference type="ARBA" id="ARBA00022946"/>
    </source>
</evidence>
<keyword evidence="12" id="KW-1185">Reference proteome</keyword>